<comment type="caution">
    <text evidence="1">The sequence shown here is derived from an EMBL/GenBank/DDBJ whole genome shotgun (WGS) entry which is preliminary data.</text>
</comment>
<organism evidence="1">
    <name type="scientific">Schlesneria paludicola</name>
    <dbReference type="NCBI Taxonomy" id="360056"/>
    <lineage>
        <taxon>Bacteria</taxon>
        <taxon>Pseudomonadati</taxon>
        <taxon>Planctomycetota</taxon>
        <taxon>Planctomycetia</taxon>
        <taxon>Planctomycetales</taxon>
        <taxon>Planctomycetaceae</taxon>
        <taxon>Schlesneria</taxon>
    </lineage>
</organism>
<reference evidence="1" key="1">
    <citation type="journal article" date="2020" name="mSystems">
        <title>Genome- and Community-Level Interaction Insights into Carbon Utilization and Element Cycling Functions of Hydrothermarchaeota in Hydrothermal Sediment.</title>
        <authorList>
            <person name="Zhou Z."/>
            <person name="Liu Y."/>
            <person name="Xu W."/>
            <person name="Pan J."/>
            <person name="Luo Z.H."/>
            <person name="Li M."/>
        </authorList>
    </citation>
    <scope>NUCLEOTIDE SEQUENCE [LARGE SCALE GENOMIC DNA]</scope>
    <source>
        <strain evidence="1">SpSt-508</strain>
    </source>
</reference>
<dbReference type="EMBL" id="DSVQ01000019">
    <property type="protein sequence ID" value="HGT40881.1"/>
    <property type="molecule type" value="Genomic_DNA"/>
</dbReference>
<dbReference type="AlphaFoldDB" id="A0A7C4QK67"/>
<protein>
    <submittedName>
        <fullName evidence="1">Uncharacterized protein</fullName>
    </submittedName>
</protein>
<gene>
    <name evidence="1" type="ORF">ENS64_16675</name>
</gene>
<accession>A0A7C4QK67</accession>
<name>A0A7C4QK67_9PLAN</name>
<evidence type="ECO:0000313" key="1">
    <source>
        <dbReference type="EMBL" id="HGT40881.1"/>
    </source>
</evidence>
<sequence length="223" mass="24557">MNSAAVVRMCALAALFGLPGCSLFVMAGKMLTGDPLQTAQFKAMTGVDLSKGKHRVAVVCTVPAAVGEELASLNADLIEGITRRMRIHGVNVVSATEMARWLDDNGGVVRDPSAVAHAFDVDYVAWIDLQAFSLREDLTREKNVAHLLRGRAQGFIRAFKVEEVNGERLALGIYNTEFNIVYPPHQPVQEIGRSALLFQKDFIDRVCLQLSEQFYDHRPGTDI</sequence>
<proteinExistence type="predicted"/>